<dbReference type="InterPro" id="IPR011692">
    <property type="entry name" value="Stress_up-reg_Nod19"/>
</dbReference>
<dbReference type="Proteomes" id="UP000298493">
    <property type="component" value="Unassembled WGS sequence"/>
</dbReference>
<comment type="caution">
    <text evidence="2">The sequence shown here is derived from an EMBL/GenBank/DDBJ whole genome shotgun (WGS) entry which is preliminary data.</text>
</comment>
<evidence type="ECO:0000256" key="1">
    <source>
        <dbReference type="SAM" id="SignalP"/>
    </source>
</evidence>
<name>A0A4Z1NT44_9PEZI</name>
<organism evidence="2 3">
    <name type="scientific">Venturia nashicola</name>
    <dbReference type="NCBI Taxonomy" id="86259"/>
    <lineage>
        <taxon>Eukaryota</taxon>
        <taxon>Fungi</taxon>
        <taxon>Dikarya</taxon>
        <taxon>Ascomycota</taxon>
        <taxon>Pezizomycotina</taxon>
        <taxon>Dothideomycetes</taxon>
        <taxon>Pleosporomycetidae</taxon>
        <taxon>Venturiales</taxon>
        <taxon>Venturiaceae</taxon>
        <taxon>Venturia</taxon>
    </lineage>
</organism>
<dbReference type="Pfam" id="PF07712">
    <property type="entry name" value="SURNod19"/>
    <property type="match status" value="1"/>
</dbReference>
<dbReference type="EMBL" id="SNSC02000013">
    <property type="protein sequence ID" value="TID18936.1"/>
    <property type="molecule type" value="Genomic_DNA"/>
</dbReference>
<feature type="chain" id="PRO_5021249364" evidence="1">
    <location>
        <begin position="20"/>
        <end position="399"/>
    </location>
</feature>
<dbReference type="OrthoDB" id="3909090at2759"/>
<keyword evidence="3" id="KW-1185">Reference proteome</keyword>
<protein>
    <submittedName>
        <fullName evidence="2">Putative amidase</fullName>
    </submittedName>
</protein>
<accession>A0A4Z1NT44</accession>
<feature type="signal peptide" evidence="1">
    <location>
        <begin position="1"/>
        <end position="19"/>
    </location>
</feature>
<proteinExistence type="predicted"/>
<gene>
    <name evidence="2" type="ORF">E6O75_ATG06057</name>
</gene>
<evidence type="ECO:0000313" key="2">
    <source>
        <dbReference type="EMBL" id="TID18936.1"/>
    </source>
</evidence>
<sequence length="399" mass="43104">MRLIYFVLPIVANSAVVQLATRQSPATGGSLASLATPGALALASTLLPKKKAMKIEEIPAKTEHPGAKRIKLVYGPYVLRAANGTQRVGNGISMDKGGTGYQYMVDDDFPRDITVLETTSRLQDEKFKRADTKDGIYNHHNVFMDFAPPPASAFACSSGQKPAGLIPMSVLMAGATEDGTISYAARPGASFKSGYYLSKDRKVLNMIDVINYNDVERTVYVEAEMEFLPGKQEGFLEARQERIDPGLCGGQNGVLIHAPKGQTKFSVNSTGVVAARDGYFINQRGHLHDGGIDIILQVNDKTVCDSKAVYGGEGATAKTEDGKVWETISNTLTCTEPVKVSKGDKLFMEAHYDLDLHPSRKQGGHGSMGGMKRWADVFNDGGEAAEQMALMVTHFAYAP</sequence>
<dbReference type="AlphaFoldDB" id="A0A4Z1NT44"/>
<keyword evidence="1" id="KW-0732">Signal</keyword>
<evidence type="ECO:0000313" key="3">
    <source>
        <dbReference type="Proteomes" id="UP000298493"/>
    </source>
</evidence>
<reference evidence="2 3" key="1">
    <citation type="submission" date="2019-04" db="EMBL/GenBank/DDBJ databases">
        <title>High contiguity whole genome sequence and gene annotation resource for two Venturia nashicola isolates.</title>
        <authorList>
            <person name="Prokchorchik M."/>
            <person name="Won K."/>
            <person name="Lee Y."/>
            <person name="Choi E.D."/>
            <person name="Segonzac C."/>
            <person name="Sohn K.H."/>
        </authorList>
    </citation>
    <scope>NUCLEOTIDE SEQUENCE [LARGE SCALE GENOMIC DNA]</scope>
    <source>
        <strain evidence="2 3">PRI2</strain>
    </source>
</reference>